<name>N1PHM2_DOTSN</name>
<protein>
    <submittedName>
        <fullName evidence="1">Uncharacterized protein</fullName>
    </submittedName>
</protein>
<dbReference type="EMBL" id="KB446542">
    <property type="protein sequence ID" value="EME41872.1"/>
    <property type="molecule type" value="Genomic_DNA"/>
</dbReference>
<reference evidence="1 2" key="2">
    <citation type="journal article" date="2012" name="PLoS Pathog.">
        <title>Diverse lifestyles and strategies of plant pathogenesis encoded in the genomes of eighteen Dothideomycetes fungi.</title>
        <authorList>
            <person name="Ohm R.A."/>
            <person name="Feau N."/>
            <person name="Henrissat B."/>
            <person name="Schoch C.L."/>
            <person name="Horwitz B.A."/>
            <person name="Barry K.W."/>
            <person name="Condon B.J."/>
            <person name="Copeland A.C."/>
            <person name="Dhillon B."/>
            <person name="Glaser F."/>
            <person name="Hesse C.N."/>
            <person name="Kosti I."/>
            <person name="LaButti K."/>
            <person name="Lindquist E.A."/>
            <person name="Lucas S."/>
            <person name="Salamov A.A."/>
            <person name="Bradshaw R.E."/>
            <person name="Ciuffetti L."/>
            <person name="Hamelin R.C."/>
            <person name="Kema G.H.J."/>
            <person name="Lawrence C."/>
            <person name="Scott J.A."/>
            <person name="Spatafora J.W."/>
            <person name="Turgeon B.G."/>
            <person name="de Wit P.J.G.M."/>
            <person name="Zhong S."/>
            <person name="Goodwin S.B."/>
            <person name="Grigoriev I.V."/>
        </authorList>
    </citation>
    <scope>NUCLEOTIDE SEQUENCE [LARGE SCALE GENOMIC DNA]</scope>
    <source>
        <strain evidence="2">NZE10 / CBS 128990</strain>
    </source>
</reference>
<keyword evidence="2" id="KW-1185">Reference proteome</keyword>
<dbReference type="Proteomes" id="UP000016933">
    <property type="component" value="Unassembled WGS sequence"/>
</dbReference>
<accession>N1PHM2</accession>
<dbReference type="HOGENOM" id="CLU_2671036_0_0_1"/>
<sequence length="75" mass="8608">MTVHDTRMAPTAKEQQKSLVIRHMAYLGRWDRVVRQSTTRLYQQGPRALRSDIALGYGYDSECQEEKADRGSGVH</sequence>
<gene>
    <name evidence="1" type="ORF">DOTSEDRAFT_74060</name>
</gene>
<dbReference type="AlphaFoldDB" id="N1PHM2"/>
<organism evidence="1 2">
    <name type="scientific">Dothistroma septosporum (strain NZE10 / CBS 128990)</name>
    <name type="common">Red band needle blight fungus</name>
    <name type="synonym">Mycosphaerella pini</name>
    <dbReference type="NCBI Taxonomy" id="675120"/>
    <lineage>
        <taxon>Eukaryota</taxon>
        <taxon>Fungi</taxon>
        <taxon>Dikarya</taxon>
        <taxon>Ascomycota</taxon>
        <taxon>Pezizomycotina</taxon>
        <taxon>Dothideomycetes</taxon>
        <taxon>Dothideomycetidae</taxon>
        <taxon>Mycosphaerellales</taxon>
        <taxon>Mycosphaerellaceae</taxon>
        <taxon>Dothistroma</taxon>
    </lineage>
</organism>
<evidence type="ECO:0000313" key="1">
    <source>
        <dbReference type="EMBL" id="EME41872.1"/>
    </source>
</evidence>
<evidence type="ECO:0000313" key="2">
    <source>
        <dbReference type="Proteomes" id="UP000016933"/>
    </source>
</evidence>
<proteinExistence type="predicted"/>
<reference evidence="2" key="1">
    <citation type="journal article" date="2012" name="PLoS Genet.">
        <title>The genomes of the fungal plant pathogens Cladosporium fulvum and Dothistroma septosporum reveal adaptation to different hosts and lifestyles but also signatures of common ancestry.</title>
        <authorList>
            <person name="de Wit P.J.G.M."/>
            <person name="van der Burgt A."/>
            <person name="Oekmen B."/>
            <person name="Stergiopoulos I."/>
            <person name="Abd-Elsalam K.A."/>
            <person name="Aerts A.L."/>
            <person name="Bahkali A.H."/>
            <person name="Beenen H.G."/>
            <person name="Chettri P."/>
            <person name="Cox M.P."/>
            <person name="Datema E."/>
            <person name="de Vries R.P."/>
            <person name="Dhillon B."/>
            <person name="Ganley A.R."/>
            <person name="Griffiths S.A."/>
            <person name="Guo Y."/>
            <person name="Hamelin R.C."/>
            <person name="Henrissat B."/>
            <person name="Kabir M.S."/>
            <person name="Jashni M.K."/>
            <person name="Kema G."/>
            <person name="Klaubauf S."/>
            <person name="Lapidus A."/>
            <person name="Levasseur A."/>
            <person name="Lindquist E."/>
            <person name="Mehrabi R."/>
            <person name="Ohm R.A."/>
            <person name="Owen T.J."/>
            <person name="Salamov A."/>
            <person name="Schwelm A."/>
            <person name="Schijlen E."/>
            <person name="Sun H."/>
            <person name="van den Burg H.A."/>
            <person name="van Ham R.C.H.J."/>
            <person name="Zhang S."/>
            <person name="Goodwin S.B."/>
            <person name="Grigoriev I.V."/>
            <person name="Collemare J."/>
            <person name="Bradshaw R.E."/>
        </authorList>
    </citation>
    <scope>NUCLEOTIDE SEQUENCE [LARGE SCALE GENOMIC DNA]</scope>
    <source>
        <strain evidence="2">NZE10 / CBS 128990</strain>
    </source>
</reference>